<protein>
    <recommendedName>
        <fullName evidence="4">Lipoprotein</fullName>
    </recommendedName>
</protein>
<evidence type="ECO:0000256" key="1">
    <source>
        <dbReference type="SAM" id="SignalP"/>
    </source>
</evidence>
<evidence type="ECO:0000313" key="3">
    <source>
        <dbReference type="Proteomes" id="UP000664218"/>
    </source>
</evidence>
<dbReference type="Proteomes" id="UP000664218">
    <property type="component" value="Unassembled WGS sequence"/>
</dbReference>
<keyword evidence="3" id="KW-1185">Reference proteome</keyword>
<dbReference type="RefSeq" id="WP_207600670.1">
    <property type="nucleotide sequence ID" value="NZ_JAFNJU010000012.1"/>
</dbReference>
<feature type="signal peptide" evidence="1">
    <location>
        <begin position="1"/>
        <end position="26"/>
    </location>
</feature>
<keyword evidence="1" id="KW-0732">Signal</keyword>
<sequence>MKRIKKLFMTTLLAGLAVMVSGCSLLGVTPDVSEYIDPAQESAADNENLRSYLEEVRPVLEAFYSEGKALKDARVKGNEIILEIDLGEDPAPYEDFEKLMVYETTRVTHSILNYRDYEEVRDIYKITISYTGQKTVTLYGAQAVETEESYDFDAKTILDAVKRG</sequence>
<dbReference type="PROSITE" id="PS51257">
    <property type="entry name" value="PROKAR_LIPOPROTEIN"/>
    <property type="match status" value="1"/>
</dbReference>
<evidence type="ECO:0000313" key="2">
    <source>
        <dbReference type="EMBL" id="MBO1266146.1"/>
    </source>
</evidence>
<comment type="caution">
    <text evidence="2">The sequence shown here is derived from an EMBL/GenBank/DDBJ whole genome shotgun (WGS) entry which is preliminary data.</text>
</comment>
<dbReference type="AlphaFoldDB" id="A0A939KKI6"/>
<accession>A0A939KKI6</accession>
<organism evidence="2 3">
    <name type="scientific">Proteiniclasticum aestuarii</name>
    <dbReference type="NCBI Taxonomy" id="2817862"/>
    <lineage>
        <taxon>Bacteria</taxon>
        <taxon>Bacillati</taxon>
        <taxon>Bacillota</taxon>
        <taxon>Clostridia</taxon>
        <taxon>Eubacteriales</taxon>
        <taxon>Clostridiaceae</taxon>
        <taxon>Proteiniclasticum</taxon>
    </lineage>
</organism>
<evidence type="ECO:0008006" key="4">
    <source>
        <dbReference type="Google" id="ProtNLM"/>
    </source>
</evidence>
<proteinExistence type="predicted"/>
<reference evidence="2" key="1">
    <citation type="submission" date="2021-03" db="EMBL/GenBank/DDBJ databases">
        <title>Proteiniclasticum marinus sp. nov., isolated from tidal flat sediment.</title>
        <authorList>
            <person name="Namirimu T."/>
            <person name="Yang J.-A."/>
            <person name="Yang S.-H."/>
            <person name="Kim Y.-J."/>
            <person name="Kwon K.K."/>
        </authorList>
    </citation>
    <scope>NUCLEOTIDE SEQUENCE</scope>
    <source>
        <strain evidence="2">SCR006</strain>
    </source>
</reference>
<name>A0A939KKI6_9CLOT</name>
<dbReference type="EMBL" id="JAFNJU010000012">
    <property type="protein sequence ID" value="MBO1266146.1"/>
    <property type="molecule type" value="Genomic_DNA"/>
</dbReference>
<feature type="chain" id="PRO_5038962885" description="Lipoprotein" evidence="1">
    <location>
        <begin position="27"/>
        <end position="164"/>
    </location>
</feature>
<gene>
    <name evidence="2" type="ORF">J3A84_14000</name>
</gene>